<dbReference type="SUPFAM" id="SSF54060">
    <property type="entry name" value="His-Me finger endonucleases"/>
    <property type="match status" value="1"/>
</dbReference>
<evidence type="ECO:0000313" key="3">
    <source>
        <dbReference type="RefSeq" id="XP_035445224.2"/>
    </source>
</evidence>
<dbReference type="OrthoDB" id="7409492at2759"/>
<dbReference type="InterPro" id="IPR044929">
    <property type="entry name" value="DNA/RNA_non-sp_Endonuclease_sf"/>
</dbReference>
<accession>A0A9R0D9B4</accession>
<feature type="signal peptide" evidence="1">
    <location>
        <begin position="1"/>
        <end position="18"/>
    </location>
</feature>
<name>A0A9R0D9B4_SPOFR</name>
<dbReference type="Gene3D" id="3.40.570.10">
    <property type="entry name" value="Extracellular Endonuclease, subunit A"/>
    <property type="match status" value="1"/>
</dbReference>
<reference evidence="3" key="1">
    <citation type="submission" date="2025-08" db="UniProtKB">
        <authorList>
            <consortium name="RefSeq"/>
        </authorList>
    </citation>
    <scope>IDENTIFICATION</scope>
    <source>
        <tissue evidence="3">Whole larval tissue</tissue>
    </source>
</reference>
<keyword evidence="2" id="KW-1185">Reference proteome</keyword>
<dbReference type="GeneID" id="118272691"/>
<feature type="chain" id="PRO_5040398024" evidence="1">
    <location>
        <begin position="19"/>
        <end position="424"/>
    </location>
</feature>
<dbReference type="RefSeq" id="XP_035445224.2">
    <property type="nucleotide sequence ID" value="XM_035589331.2"/>
</dbReference>
<proteinExistence type="predicted"/>
<keyword evidence="1" id="KW-0732">Signal</keyword>
<organism evidence="2 3">
    <name type="scientific">Spodoptera frugiperda</name>
    <name type="common">Fall armyworm</name>
    <dbReference type="NCBI Taxonomy" id="7108"/>
    <lineage>
        <taxon>Eukaryota</taxon>
        <taxon>Metazoa</taxon>
        <taxon>Ecdysozoa</taxon>
        <taxon>Arthropoda</taxon>
        <taxon>Hexapoda</taxon>
        <taxon>Insecta</taxon>
        <taxon>Pterygota</taxon>
        <taxon>Neoptera</taxon>
        <taxon>Endopterygota</taxon>
        <taxon>Lepidoptera</taxon>
        <taxon>Glossata</taxon>
        <taxon>Ditrysia</taxon>
        <taxon>Noctuoidea</taxon>
        <taxon>Noctuidae</taxon>
        <taxon>Amphipyrinae</taxon>
        <taxon>Spodoptera</taxon>
    </lineage>
</organism>
<protein>
    <submittedName>
        <fullName evidence="3">Uncharacterized protein LOC118272691</fullName>
    </submittedName>
</protein>
<evidence type="ECO:0000313" key="2">
    <source>
        <dbReference type="Proteomes" id="UP000829999"/>
    </source>
</evidence>
<sequence length="424" mass="45376">MELLTILLLASFIQFASFTHSPCVIELECAECLPDNMPLVTSHRAANGSLRLADGDALQLSCGAGRFLAAPTAAALAARCRAGRYVALGRLLHLRELGCQQSIFEDVLHQVDDCGNLQGRAYLMHETGGRARHLATACFDADRGVATRLQTTTGPGSAEPAHSHASAPRSLLGNFNQMFDSATRLAAERLYSDDVRLNRRLHELLRHDHYSFADQTLTSGKLLSSRYFDDQFMRVTDFVSNKVAVWSSVAKGNLHHLHQDVARFVESRREQEEVEVLAGTHGVLSLRTGGAGGAPGAGGAGGAGDAGGAGGAGGAGSGRTDVYLMAGGRFPVPRYVWTVVHARGSRRAVALVVLNDPFVAVSEIRAAVFCSSSCSEVGWLRGLRAQRRYESAVYGLVFCCSLRDFAAHVAGLPARLDTDMPLLT</sequence>
<gene>
    <name evidence="3" type="primary">LOC118272691</name>
</gene>
<dbReference type="Proteomes" id="UP000829999">
    <property type="component" value="Chromosome 4"/>
</dbReference>
<dbReference type="AlphaFoldDB" id="A0A9R0D9B4"/>
<dbReference type="InterPro" id="IPR044925">
    <property type="entry name" value="His-Me_finger_sf"/>
</dbReference>
<evidence type="ECO:0000256" key="1">
    <source>
        <dbReference type="SAM" id="SignalP"/>
    </source>
</evidence>